<evidence type="ECO:0000313" key="2">
    <source>
        <dbReference type="Proteomes" id="UP000182332"/>
    </source>
</evidence>
<organism evidence="1 2">
    <name type="scientific">Pseudomonas graminis</name>
    <dbReference type="NCBI Taxonomy" id="158627"/>
    <lineage>
        <taxon>Bacteria</taxon>
        <taxon>Pseudomonadati</taxon>
        <taxon>Pseudomonadota</taxon>
        <taxon>Gammaproteobacteria</taxon>
        <taxon>Pseudomonadales</taxon>
        <taxon>Pseudomonadaceae</taxon>
        <taxon>Pseudomonas</taxon>
    </lineage>
</organism>
<name>A0A1I0JNP9_9PSED</name>
<gene>
    <name evidence="1" type="ORF">SAMN05216197_1643</name>
</gene>
<sequence length="50" mass="5497">MDGRVSVGLNFATTLSQAASITENWREGTPEITFSFESACSMTRMPRSQP</sequence>
<dbReference type="Proteomes" id="UP000182332">
    <property type="component" value="Unassembled WGS sequence"/>
</dbReference>
<dbReference type="EMBL" id="FOHW01000064">
    <property type="protein sequence ID" value="SEU11244.1"/>
    <property type="molecule type" value="Genomic_DNA"/>
</dbReference>
<proteinExistence type="predicted"/>
<reference evidence="1 2" key="1">
    <citation type="submission" date="2016-10" db="EMBL/GenBank/DDBJ databases">
        <authorList>
            <person name="de Groot N.N."/>
        </authorList>
    </citation>
    <scope>NUCLEOTIDE SEQUENCE [LARGE SCALE GENOMIC DNA]</scope>
    <source>
        <strain evidence="1 2">DSM 11363</strain>
    </source>
</reference>
<evidence type="ECO:0000313" key="1">
    <source>
        <dbReference type="EMBL" id="SEU11244.1"/>
    </source>
</evidence>
<accession>A0A1I0JNP9</accession>
<protein>
    <submittedName>
        <fullName evidence="1">Uncharacterized protein</fullName>
    </submittedName>
</protein>
<dbReference type="AlphaFoldDB" id="A0A1I0JNP9"/>